<evidence type="ECO:0000313" key="1">
    <source>
        <dbReference type="EMBL" id="KAF5836605.1"/>
    </source>
</evidence>
<dbReference type="EMBL" id="MU069652">
    <property type="protein sequence ID" value="KAF5836605.1"/>
    <property type="molecule type" value="Genomic_DNA"/>
</dbReference>
<protein>
    <submittedName>
        <fullName evidence="1">Uncharacterized protein</fullName>
    </submittedName>
</protein>
<dbReference type="PANTHER" id="PTHR14190">
    <property type="entry name" value="SUPPRESSOR OF ACTIN MUTATIONS 2/VACUOLAR PROTEIN SORTING 52"/>
    <property type="match status" value="1"/>
</dbReference>
<evidence type="ECO:0000313" key="2">
    <source>
        <dbReference type="Proteomes" id="UP000815325"/>
    </source>
</evidence>
<keyword evidence="2" id="KW-1185">Reference proteome</keyword>
<organism evidence="1 2">
    <name type="scientific">Dunaliella salina</name>
    <name type="common">Green alga</name>
    <name type="synonym">Protococcus salinus</name>
    <dbReference type="NCBI Taxonomy" id="3046"/>
    <lineage>
        <taxon>Eukaryota</taxon>
        <taxon>Viridiplantae</taxon>
        <taxon>Chlorophyta</taxon>
        <taxon>core chlorophytes</taxon>
        <taxon>Chlorophyceae</taxon>
        <taxon>CS clade</taxon>
        <taxon>Chlamydomonadales</taxon>
        <taxon>Dunaliellaceae</taxon>
        <taxon>Dunaliella</taxon>
    </lineage>
</organism>
<dbReference type="Proteomes" id="UP000815325">
    <property type="component" value="Unassembled WGS sequence"/>
</dbReference>
<dbReference type="InterPro" id="IPR007258">
    <property type="entry name" value="Vps52"/>
</dbReference>
<name>A0ABQ7GPR9_DUNSA</name>
<reference evidence="1" key="1">
    <citation type="submission" date="2017-08" db="EMBL/GenBank/DDBJ databases">
        <authorList>
            <person name="Polle J.E."/>
            <person name="Barry K."/>
            <person name="Cushman J."/>
            <person name="Schmutz J."/>
            <person name="Tran D."/>
            <person name="Hathwaick L.T."/>
            <person name="Yim W.C."/>
            <person name="Jenkins J."/>
            <person name="Mckie-Krisberg Z.M."/>
            <person name="Prochnik S."/>
            <person name="Lindquist E."/>
            <person name="Dockter R.B."/>
            <person name="Adam C."/>
            <person name="Molina H."/>
            <person name="Bunkerborg J."/>
            <person name="Jin E."/>
            <person name="Buchheim M."/>
            <person name="Magnuson J."/>
        </authorList>
    </citation>
    <scope>NUCLEOTIDE SEQUENCE</scope>
    <source>
        <strain evidence="1">CCAP 19/18</strain>
    </source>
</reference>
<proteinExistence type="predicted"/>
<accession>A0ABQ7GPR9</accession>
<gene>
    <name evidence="1" type="ORF">DUNSADRAFT_5679</name>
</gene>
<comment type="caution">
    <text evidence="1">The sequence shown here is derived from an EMBL/GenBank/DDBJ whole genome shotgun (WGS) entry which is preliminary data.</text>
</comment>
<sequence>MPLKPCAFMFQHCFRTRSWCTIHVPSIPEPAAQALNQFKFVIFISTIGQLHICYLHQHCWATSYLLSSSATVSLLSSSALAGNLSCVHANAFHPSLHRRDAFRPQVCTDMLERLWAAVFDLLLRTSNMFRDRRMGIIFLIVNHAHIKHVLQQAHQQAVRRAANLSPALQPGIGRMGMEALRECEDQLAHCTHLYVEDQLVAHFPMLLGFVKKAEQQQKRLNVPDGQCIPHLGPQQAVPIVRDFATRWQKAVQFMNQEVTQQFARNGGGRDVLQASMTALLQYYTRMLELLKRQGPQGQAVTRDAVSIPAIMYEIRRLL</sequence>
<dbReference type="PANTHER" id="PTHR14190:SF7">
    <property type="entry name" value="VACUOLAR PROTEIN SORTING-ASSOCIATED PROTEIN 52 HOMOLOG"/>
    <property type="match status" value="1"/>
</dbReference>